<keyword evidence="3 5" id="KW-1133">Transmembrane helix</keyword>
<feature type="transmembrane region" description="Helical" evidence="5">
    <location>
        <begin position="55"/>
        <end position="84"/>
    </location>
</feature>
<feature type="transmembrane region" description="Helical" evidence="5">
    <location>
        <begin position="91"/>
        <end position="111"/>
    </location>
</feature>
<keyword evidence="8" id="KW-1185">Reference proteome</keyword>
<keyword evidence="4 5" id="KW-0472">Membrane</keyword>
<evidence type="ECO:0000256" key="2">
    <source>
        <dbReference type="ARBA" id="ARBA00022692"/>
    </source>
</evidence>
<dbReference type="InterPro" id="IPR009908">
    <property type="entry name" value="Methylamine_util_MauE"/>
</dbReference>
<proteinExistence type="predicted"/>
<evidence type="ECO:0000256" key="1">
    <source>
        <dbReference type="ARBA" id="ARBA00004141"/>
    </source>
</evidence>
<feature type="transmembrane region" description="Helical" evidence="5">
    <location>
        <begin position="131"/>
        <end position="149"/>
    </location>
</feature>
<dbReference type="Pfam" id="PF07291">
    <property type="entry name" value="MauE"/>
    <property type="match status" value="1"/>
</dbReference>
<dbReference type="Proteomes" id="UP001155182">
    <property type="component" value="Unassembled WGS sequence"/>
</dbReference>
<evidence type="ECO:0000256" key="4">
    <source>
        <dbReference type="ARBA" id="ARBA00023136"/>
    </source>
</evidence>
<comment type="subcellular location">
    <subcellularLocation>
        <location evidence="1">Membrane</location>
        <topology evidence="1">Multi-pass membrane protein</topology>
    </subcellularLocation>
</comment>
<sequence>MSIGYRPWTMTNNMKYLTNICRIFVGLLFIFSGLVKQNDPLGFSYKLEEYFEVFHLTAFNSFAVTLAIVLCALEIIMGVALLFGVKIKQTVWGLLLLIVFFSFLTFYSAYFDVVKTCGCFGDAIPLTPWQSFGKDMILLVMILVIFFNTDKIKSVFGTKGSWITLAVASVLSFGFGFYTYSYLPVIDFLPYKIGNNLPNLMKAPEGAPADEFKIIYTLKNKKTGQVKEWTDKEYISTKIYNNPDWEYVKASDPVLVKEGFKVPIRDLKLSDEDGNDITMVILEDPEYSFWVVEYDLEKANKSIQLELNKLTLMTEKYHSRTIGLTSATPLTADTFRHEHNIYYEFFFGDAVPLKSMVRANPGVMLMKKGTVINKWSFRNMPSVDELEATYFKK</sequence>
<dbReference type="GO" id="GO:0016020">
    <property type="term" value="C:membrane"/>
    <property type="evidence" value="ECO:0007669"/>
    <property type="project" value="UniProtKB-SubCell"/>
</dbReference>
<keyword evidence="2 5" id="KW-0812">Transmembrane</keyword>
<evidence type="ECO:0000259" key="6">
    <source>
        <dbReference type="Pfam" id="PF07291"/>
    </source>
</evidence>
<evidence type="ECO:0000256" key="3">
    <source>
        <dbReference type="ARBA" id="ARBA00022989"/>
    </source>
</evidence>
<dbReference type="AlphaFoldDB" id="A0A9X2EZR5"/>
<comment type="caution">
    <text evidence="7">The sequence shown here is derived from an EMBL/GenBank/DDBJ whole genome shotgun (WGS) entry which is preliminary data.</text>
</comment>
<evidence type="ECO:0000313" key="7">
    <source>
        <dbReference type="EMBL" id="MCO4292049.1"/>
    </source>
</evidence>
<evidence type="ECO:0000313" key="8">
    <source>
        <dbReference type="Proteomes" id="UP001155182"/>
    </source>
</evidence>
<feature type="transmembrane region" description="Helical" evidence="5">
    <location>
        <begin position="16"/>
        <end position="35"/>
    </location>
</feature>
<organism evidence="7 8">
    <name type="scientific">Solitalea agri</name>
    <dbReference type="NCBI Taxonomy" id="2953739"/>
    <lineage>
        <taxon>Bacteria</taxon>
        <taxon>Pseudomonadati</taxon>
        <taxon>Bacteroidota</taxon>
        <taxon>Sphingobacteriia</taxon>
        <taxon>Sphingobacteriales</taxon>
        <taxon>Sphingobacteriaceae</taxon>
        <taxon>Solitalea</taxon>
    </lineage>
</organism>
<reference evidence="7" key="1">
    <citation type="submission" date="2022-06" db="EMBL/GenBank/DDBJ databases">
        <title>Solitalea sp. MAHUQ-68 isolated from rhizospheric soil.</title>
        <authorList>
            <person name="Huq M.A."/>
        </authorList>
    </citation>
    <scope>NUCLEOTIDE SEQUENCE</scope>
    <source>
        <strain evidence="7">MAHUQ-68</strain>
    </source>
</reference>
<dbReference type="NCBIfam" id="NF045576">
    <property type="entry name" value="BT_3928_fam"/>
    <property type="match status" value="1"/>
</dbReference>
<feature type="domain" description="Methylamine utilisation protein MauE" evidence="6">
    <location>
        <begin position="14"/>
        <end position="146"/>
    </location>
</feature>
<gene>
    <name evidence="7" type="ORF">NF867_04135</name>
</gene>
<dbReference type="GO" id="GO:0030416">
    <property type="term" value="P:methylamine metabolic process"/>
    <property type="evidence" value="ECO:0007669"/>
    <property type="project" value="InterPro"/>
</dbReference>
<dbReference type="EMBL" id="JAMWYS010000017">
    <property type="protein sequence ID" value="MCO4292049.1"/>
    <property type="molecule type" value="Genomic_DNA"/>
</dbReference>
<protein>
    <submittedName>
        <fullName evidence="7">DoxX family protein</fullName>
    </submittedName>
</protein>
<name>A0A9X2EZR5_9SPHI</name>
<evidence type="ECO:0000256" key="5">
    <source>
        <dbReference type="SAM" id="Phobius"/>
    </source>
</evidence>
<feature type="transmembrane region" description="Helical" evidence="5">
    <location>
        <begin position="161"/>
        <end position="183"/>
    </location>
</feature>
<accession>A0A9X2EZR5</accession>